<proteinExistence type="predicted"/>
<dbReference type="InterPro" id="IPR036388">
    <property type="entry name" value="WH-like_DNA-bd_sf"/>
</dbReference>
<evidence type="ECO:0000313" key="3">
    <source>
        <dbReference type="Proteomes" id="UP001139493"/>
    </source>
</evidence>
<dbReference type="AlphaFoldDB" id="A0A9X2G3A4"/>
<gene>
    <name evidence="2" type="ORF">APR03_002338</name>
</gene>
<dbReference type="RefSeq" id="WP_253835900.1">
    <property type="nucleotide sequence ID" value="NZ_JAMTCS010000006.1"/>
</dbReference>
<name>A0A9X2G3A4_9MICO</name>
<dbReference type="EMBL" id="JAMTCS010000006">
    <property type="protein sequence ID" value="MCP2264995.1"/>
    <property type="molecule type" value="Genomic_DNA"/>
</dbReference>
<evidence type="ECO:0000313" key="2">
    <source>
        <dbReference type="EMBL" id="MCP2264995.1"/>
    </source>
</evidence>
<dbReference type="Gene3D" id="1.10.10.10">
    <property type="entry name" value="Winged helix-like DNA-binding domain superfamily/Winged helix DNA-binding domain"/>
    <property type="match status" value="1"/>
</dbReference>
<reference evidence="2" key="1">
    <citation type="submission" date="2022-06" db="EMBL/GenBank/DDBJ databases">
        <title>Genomic Encyclopedia of Archaeal and Bacterial Type Strains, Phase II (KMG-II): from individual species to whole genera.</title>
        <authorList>
            <person name="Goeker M."/>
        </authorList>
    </citation>
    <scope>NUCLEOTIDE SEQUENCE</scope>
    <source>
        <strain evidence="2">DSM 26652</strain>
    </source>
</reference>
<protein>
    <submittedName>
        <fullName evidence="2">Transcriptional regulator, AlpA family</fullName>
    </submittedName>
</protein>
<comment type="caution">
    <text evidence="2">The sequence shown here is derived from an EMBL/GenBank/DDBJ whole genome shotgun (WGS) entry which is preliminary data.</text>
</comment>
<keyword evidence="3" id="KW-1185">Reference proteome</keyword>
<accession>A0A9X2G3A4</accession>
<dbReference type="Pfam" id="PF12728">
    <property type="entry name" value="HTH_17"/>
    <property type="match status" value="1"/>
</dbReference>
<dbReference type="SUPFAM" id="SSF46955">
    <property type="entry name" value="Putative DNA-binding domain"/>
    <property type="match status" value="1"/>
</dbReference>
<sequence>MDTNITPTALPGSGLEPLLTADDLATYLGIPVSTVRDWRSAGKGPCGVWVGKHLRYTVSDVRTWLSEQRESQPGQLSESR</sequence>
<evidence type="ECO:0000259" key="1">
    <source>
        <dbReference type="Pfam" id="PF12728"/>
    </source>
</evidence>
<dbReference type="Proteomes" id="UP001139493">
    <property type="component" value="Unassembled WGS sequence"/>
</dbReference>
<dbReference type="InterPro" id="IPR009061">
    <property type="entry name" value="DNA-bd_dom_put_sf"/>
</dbReference>
<feature type="domain" description="Helix-turn-helix" evidence="1">
    <location>
        <begin position="18"/>
        <end position="69"/>
    </location>
</feature>
<organism evidence="2 3">
    <name type="scientific">Promicromonospora thailandica</name>
    <dbReference type="NCBI Taxonomy" id="765201"/>
    <lineage>
        <taxon>Bacteria</taxon>
        <taxon>Bacillati</taxon>
        <taxon>Actinomycetota</taxon>
        <taxon>Actinomycetes</taxon>
        <taxon>Micrococcales</taxon>
        <taxon>Promicromonosporaceae</taxon>
        <taxon>Promicromonospora</taxon>
    </lineage>
</organism>
<dbReference type="InterPro" id="IPR041657">
    <property type="entry name" value="HTH_17"/>
</dbReference>